<name>A0A9Q1KUA5_9CARY</name>
<dbReference type="InterPro" id="IPR003690">
    <property type="entry name" value="MTERF"/>
</dbReference>
<dbReference type="Pfam" id="PF02536">
    <property type="entry name" value="mTERF"/>
    <property type="match status" value="2"/>
</dbReference>
<dbReference type="PANTHER" id="PTHR13068:SF231">
    <property type="entry name" value="TRANSCRIPTION TERMINATION FACTOR MTERF2, CHLOROPLASTIC-LIKE"/>
    <property type="match status" value="1"/>
</dbReference>
<protein>
    <submittedName>
        <fullName evidence="5">Uncharacterized protein</fullName>
    </submittedName>
</protein>
<organism evidence="5 6">
    <name type="scientific">Carnegiea gigantea</name>
    <dbReference type="NCBI Taxonomy" id="171969"/>
    <lineage>
        <taxon>Eukaryota</taxon>
        <taxon>Viridiplantae</taxon>
        <taxon>Streptophyta</taxon>
        <taxon>Embryophyta</taxon>
        <taxon>Tracheophyta</taxon>
        <taxon>Spermatophyta</taxon>
        <taxon>Magnoliopsida</taxon>
        <taxon>eudicotyledons</taxon>
        <taxon>Gunneridae</taxon>
        <taxon>Pentapetalae</taxon>
        <taxon>Caryophyllales</taxon>
        <taxon>Cactineae</taxon>
        <taxon>Cactaceae</taxon>
        <taxon>Cactoideae</taxon>
        <taxon>Echinocereeae</taxon>
        <taxon>Carnegiea</taxon>
    </lineage>
</organism>
<evidence type="ECO:0000313" key="6">
    <source>
        <dbReference type="Proteomes" id="UP001153076"/>
    </source>
</evidence>
<keyword evidence="3" id="KW-0809">Transit peptide</keyword>
<accession>A0A9Q1KUA5</accession>
<keyword evidence="2" id="KW-0805">Transcription regulation</keyword>
<feature type="region of interest" description="Disordered" evidence="4">
    <location>
        <begin position="1"/>
        <end position="20"/>
    </location>
</feature>
<comment type="similarity">
    <text evidence="1">Belongs to the mTERF family.</text>
</comment>
<evidence type="ECO:0000313" key="5">
    <source>
        <dbReference type="EMBL" id="KAJ8449028.1"/>
    </source>
</evidence>
<dbReference type="PANTHER" id="PTHR13068">
    <property type="entry name" value="CGI-12 PROTEIN-RELATED"/>
    <property type="match status" value="1"/>
</dbReference>
<keyword evidence="2" id="KW-0806">Transcription termination</keyword>
<evidence type="ECO:0000256" key="3">
    <source>
        <dbReference type="ARBA" id="ARBA00022946"/>
    </source>
</evidence>
<dbReference type="EMBL" id="JAKOGI010000025">
    <property type="protein sequence ID" value="KAJ8449028.1"/>
    <property type="molecule type" value="Genomic_DNA"/>
</dbReference>
<keyword evidence="2" id="KW-0804">Transcription</keyword>
<dbReference type="InterPro" id="IPR038538">
    <property type="entry name" value="MTERF_sf"/>
</dbReference>
<reference evidence="5" key="1">
    <citation type="submission" date="2022-04" db="EMBL/GenBank/DDBJ databases">
        <title>Carnegiea gigantea Genome sequencing and assembly v2.</title>
        <authorList>
            <person name="Copetti D."/>
            <person name="Sanderson M.J."/>
            <person name="Burquez A."/>
            <person name="Wojciechowski M.F."/>
        </authorList>
    </citation>
    <scope>NUCLEOTIDE SEQUENCE</scope>
    <source>
        <strain evidence="5">SGP5-SGP5p</strain>
        <tissue evidence="5">Aerial part</tissue>
    </source>
</reference>
<keyword evidence="6" id="KW-1185">Reference proteome</keyword>
<dbReference type="GO" id="GO:0006353">
    <property type="term" value="P:DNA-templated transcription termination"/>
    <property type="evidence" value="ECO:0007669"/>
    <property type="project" value="UniProtKB-KW"/>
</dbReference>
<gene>
    <name evidence="5" type="ORF">Cgig2_004083</name>
</gene>
<dbReference type="SMART" id="SM00733">
    <property type="entry name" value="Mterf"/>
    <property type="match status" value="5"/>
</dbReference>
<comment type="caution">
    <text evidence="5">The sequence shown here is derived from an EMBL/GenBank/DDBJ whole genome shotgun (WGS) entry which is preliminary data.</text>
</comment>
<dbReference type="FunFam" id="1.25.70.10:FF:000001">
    <property type="entry name" value="Mitochondrial transcription termination factor-like"/>
    <property type="match status" value="1"/>
</dbReference>
<evidence type="ECO:0000256" key="2">
    <source>
        <dbReference type="ARBA" id="ARBA00022472"/>
    </source>
</evidence>
<dbReference type="OrthoDB" id="637682at2759"/>
<sequence>MQAEFKLASGSHEPGKSSRGSALLKLEPRLGSLIGYRMLKLGRNSVQHGFLNASFRWIFAYTTSAINAGSSDFTIEYLVNSLGFSKEEAIVASSKVSRLKSSEKPDYVVNLLKTSGFNEAQIKKIVSSVPKILTYDVDKTLKPKLEAFQELGLYGSELADVISVHPGIFVRASERNILRTLAVLKSVFEDKFIMLEALRKPSWMLASAIPKTVPPHVALLKSYGLSMDQIKLMFLRKSKFFTMEPKWLQAILIRVEEKLGIPRDSPMFLHGICAFGSMSEETLESKLKIFRSFRWSEPDILTLARKNPYSLSSSESKLRRHLNFLMKDLGHQPAEIASFGSVFNLSFERRVIPRTAVLKVLKEKRLVRTNCRVLSSLKLTEQQFINKFVLPFKDEVLDLYTGYTRRADSASKTGE</sequence>
<dbReference type="AlphaFoldDB" id="A0A9Q1KUA5"/>
<dbReference type="GO" id="GO:0003676">
    <property type="term" value="F:nucleic acid binding"/>
    <property type="evidence" value="ECO:0007669"/>
    <property type="project" value="InterPro"/>
</dbReference>
<evidence type="ECO:0000256" key="1">
    <source>
        <dbReference type="ARBA" id="ARBA00007692"/>
    </source>
</evidence>
<evidence type="ECO:0000256" key="4">
    <source>
        <dbReference type="SAM" id="MobiDB-lite"/>
    </source>
</evidence>
<dbReference type="Gene3D" id="1.25.70.10">
    <property type="entry name" value="Transcription termination factor 3, mitochondrial"/>
    <property type="match status" value="1"/>
</dbReference>
<dbReference type="Proteomes" id="UP001153076">
    <property type="component" value="Unassembled WGS sequence"/>
</dbReference>
<proteinExistence type="inferred from homology"/>